<name>A0A2J6RSN6_HYAVF</name>
<evidence type="ECO:0000313" key="1">
    <source>
        <dbReference type="EMBL" id="PMD41524.1"/>
    </source>
</evidence>
<evidence type="ECO:0000313" key="2">
    <source>
        <dbReference type="Proteomes" id="UP000235786"/>
    </source>
</evidence>
<organism evidence="1 2">
    <name type="scientific">Hyaloscypha variabilis (strain UAMH 11265 / GT02V1 / F)</name>
    <name type="common">Meliniomyces variabilis</name>
    <dbReference type="NCBI Taxonomy" id="1149755"/>
    <lineage>
        <taxon>Eukaryota</taxon>
        <taxon>Fungi</taxon>
        <taxon>Dikarya</taxon>
        <taxon>Ascomycota</taxon>
        <taxon>Pezizomycotina</taxon>
        <taxon>Leotiomycetes</taxon>
        <taxon>Helotiales</taxon>
        <taxon>Hyaloscyphaceae</taxon>
        <taxon>Hyaloscypha</taxon>
        <taxon>Hyaloscypha variabilis</taxon>
    </lineage>
</organism>
<reference evidence="1 2" key="1">
    <citation type="submission" date="2016-04" db="EMBL/GenBank/DDBJ databases">
        <title>A degradative enzymes factory behind the ericoid mycorrhizal symbiosis.</title>
        <authorList>
            <consortium name="DOE Joint Genome Institute"/>
            <person name="Martino E."/>
            <person name="Morin E."/>
            <person name="Grelet G."/>
            <person name="Kuo A."/>
            <person name="Kohler A."/>
            <person name="Daghino S."/>
            <person name="Barry K."/>
            <person name="Choi C."/>
            <person name="Cichocki N."/>
            <person name="Clum A."/>
            <person name="Copeland A."/>
            <person name="Hainaut M."/>
            <person name="Haridas S."/>
            <person name="Labutti K."/>
            <person name="Lindquist E."/>
            <person name="Lipzen A."/>
            <person name="Khouja H.-R."/>
            <person name="Murat C."/>
            <person name="Ohm R."/>
            <person name="Olson A."/>
            <person name="Spatafora J."/>
            <person name="Veneault-Fourrey C."/>
            <person name="Henrissat B."/>
            <person name="Grigoriev I."/>
            <person name="Martin F."/>
            <person name="Perotto S."/>
        </authorList>
    </citation>
    <scope>NUCLEOTIDE SEQUENCE [LARGE SCALE GENOMIC DNA]</scope>
    <source>
        <strain evidence="1 2">F</strain>
    </source>
</reference>
<sequence>MAAGDMGVVQATWKRESVCFMLLRQRGDVVSHPSLPGSLAQKGVASENVDLEIQRLQANDGPAAFCLRACSKQTAERPIRAQETGRPTGRALIYLSQRSDARNVRRVGSRLVSPTSWLLQPLVWAIRETIPFDPQGPTHFQRALYLHAVPYSQIVTPGCLVSAPLEPQSLSPCRELTRH</sequence>
<dbReference type="EMBL" id="KZ613944">
    <property type="protein sequence ID" value="PMD41524.1"/>
    <property type="molecule type" value="Genomic_DNA"/>
</dbReference>
<accession>A0A2J6RSN6</accession>
<gene>
    <name evidence="1" type="ORF">L207DRAFT_328402</name>
</gene>
<protein>
    <submittedName>
        <fullName evidence="1">Uncharacterized protein</fullName>
    </submittedName>
</protein>
<dbReference type="AlphaFoldDB" id="A0A2J6RSN6"/>
<proteinExistence type="predicted"/>
<keyword evidence="2" id="KW-1185">Reference proteome</keyword>
<dbReference type="OrthoDB" id="10458207at2759"/>
<dbReference type="Proteomes" id="UP000235786">
    <property type="component" value="Unassembled WGS sequence"/>
</dbReference>